<reference evidence="1" key="1">
    <citation type="submission" date="2022-07" db="EMBL/GenBank/DDBJ databases">
        <title>Genome Sequence of Physisporinus lineatus.</title>
        <authorList>
            <person name="Buettner E."/>
        </authorList>
    </citation>
    <scope>NUCLEOTIDE SEQUENCE</scope>
    <source>
        <strain evidence="1">VT162</strain>
    </source>
</reference>
<dbReference type="AlphaFoldDB" id="A0AAD5UWX5"/>
<protein>
    <submittedName>
        <fullName evidence="1">Uncharacterized protein</fullName>
    </submittedName>
</protein>
<comment type="caution">
    <text evidence="1">The sequence shown here is derived from an EMBL/GenBank/DDBJ whole genome shotgun (WGS) entry which is preliminary data.</text>
</comment>
<dbReference type="EMBL" id="JANAWD010000405">
    <property type="protein sequence ID" value="KAJ3479951.1"/>
    <property type="molecule type" value="Genomic_DNA"/>
</dbReference>
<dbReference type="Proteomes" id="UP001212997">
    <property type="component" value="Unassembled WGS sequence"/>
</dbReference>
<proteinExistence type="predicted"/>
<accession>A0AAD5UWX5</accession>
<evidence type="ECO:0000313" key="2">
    <source>
        <dbReference type="Proteomes" id="UP001212997"/>
    </source>
</evidence>
<evidence type="ECO:0000313" key="1">
    <source>
        <dbReference type="EMBL" id="KAJ3479951.1"/>
    </source>
</evidence>
<organism evidence="1 2">
    <name type="scientific">Meripilus lineatus</name>
    <dbReference type="NCBI Taxonomy" id="2056292"/>
    <lineage>
        <taxon>Eukaryota</taxon>
        <taxon>Fungi</taxon>
        <taxon>Dikarya</taxon>
        <taxon>Basidiomycota</taxon>
        <taxon>Agaricomycotina</taxon>
        <taxon>Agaricomycetes</taxon>
        <taxon>Polyporales</taxon>
        <taxon>Meripilaceae</taxon>
        <taxon>Meripilus</taxon>
    </lineage>
</organism>
<gene>
    <name evidence="1" type="ORF">NLI96_g8705</name>
</gene>
<name>A0AAD5UWX5_9APHY</name>
<keyword evidence="2" id="KW-1185">Reference proteome</keyword>
<sequence length="460" mass="53026">MEGTGNSGTSLTTLEVELDHGPKVPLEIQIHIALSPERDIPPAYLADDTHLRWVEEQRHTMALSLVSRAWLRPGQTVLYSRAFFTHHTKFDQFRNALRLPHLSHHAKSVRRVSVQYKAPHLRLGAFLPQLAIMGLTNLERIDICGNPIDSCNITTYADDDKELPTFPSHRSLPLHESLLPQVRVLYFQSLYFTHMAEFRRLVGAFSGVQEVILNALEFGNDRLGDFRSLHQTRNGVHTMQFIPGIMPSYKAPVALWTTRVPSVRLEHEPPTYRCPTLSPRLCRLGKRPPDTFRDYFYRMPVSETWEWEQDSENPHDWTLHLISDRAASVSCDFRAIDTDDGASTQSQSIESPAFGFPHLIGFHLDVCHRMLGPDWKAYDNMDSLRKFVSNLTQSQGLETFEMDFRADYHLDFSDDSDWDDAQWDYHPALLDITEELRKSDVWSRAEVEIRIFGDPWEPES</sequence>